<keyword evidence="22" id="KW-1185">Reference proteome</keyword>
<dbReference type="InterPro" id="IPR046341">
    <property type="entry name" value="SET_dom_sf"/>
</dbReference>
<evidence type="ECO:0000256" key="2">
    <source>
        <dbReference type="ARBA" id="ARBA00004123"/>
    </source>
</evidence>
<sequence>MSDDEKDGKSEGLETEVQEMHIKVESPLGRDASDNQEGSDTVNREPSTAEGSPVKHETVSRSHSHTPMKSQSSAQSPHLKSDSEETIGGEITVKVEPGQVPKLARKSSQKVMQRPAQLFLDHEDRTEEARTTFDILDECTYANKYIGTTDHALECECQEEWDAASATNYACGEDSDCINRATKMECIGDCGCGTLCQNQRFQQRQYATVAVIKTEKKGYGLRAEKDLRPNDFIFEYIGEVITEATFRRRMPQYSDAGIKHFYFMSLSKGEFIDATKKGNLGRFCNHSCNPNCYVDKWVVGDRLRMGIFAERKIKAGEELVFNYNVDRYGADAQPCYCGEPNCTGFIGGKTQTGRATKLSNAVIEALGIDDGDGWDTAVAKKPRKKKAGEEDEEYVNNVQPRALDEDAVTKVMASLMQCKEKWIAVKLLGRLQRADSEKVRNRVVKMHGYRILKTTLSTWQDDANVLLQVFDILDTLPRLTRNKIQDSKIEETVQELASREQEGFAQVRERAKSLLNVWSKLEVGYRIPRMKRDANTNKDERRPDRAERRTSMRDRSKSRTRSPSLEAPKGPSAAPSGPRGAVPQRAPGFFGGPPRAPAFRRGPPPLPAGWTETRDEKGRTYFYTVDGNKTQWQRPTAPATLPPPPPPPPAAVDPNKQLNDIINSIVNQRESKPQTPMSVTPKPTDETPKKNSHGKTEKWRALPEEKQKKIYANTLAPHIQQVMNKYKGKLPKEDLKRLAKEVTNTMVNSDYKHSRVQDPTDLSSDRVPKIREYVKKFFAKAHHKLRDRQKEKGKEKKANGEHAQDAINTPTKEAQAERNIDGEDMEISDPEPDPDDEKTTPVDTPPTQEPSPNELKRKLEEANGALVAEDGSSSPSKRVKSETLNGPPAPPPPPPPTEPPPDMDEDEDEDMMEANTLSGEEAVDPFRSGDLEAIVAAPVNGLKAKSNQLSTTNGLETSYMDGARDTPTQLATPPNWPSSENAIVKQQDATKYEGMDPQRLQQLETDATGANSEA</sequence>
<dbReference type="PROSITE" id="PS51215">
    <property type="entry name" value="AWS"/>
    <property type="match status" value="1"/>
</dbReference>
<dbReference type="InterPro" id="IPR017923">
    <property type="entry name" value="TFIIS_N"/>
</dbReference>
<dbReference type="FunFam" id="1.10.1740.100:FF:000002">
    <property type="entry name" value="Histone-lysine N-methyltransferase"/>
    <property type="match status" value="1"/>
</dbReference>
<dbReference type="PROSITE" id="PS50020">
    <property type="entry name" value="WW_DOMAIN_2"/>
    <property type="match status" value="1"/>
</dbReference>
<gene>
    <name evidence="21" type="ORF">EV356DRAFT_534948</name>
</gene>
<evidence type="ECO:0000256" key="12">
    <source>
        <dbReference type="ARBA" id="ARBA00023163"/>
    </source>
</evidence>
<evidence type="ECO:0000313" key="21">
    <source>
        <dbReference type="EMBL" id="KAF2232112.1"/>
    </source>
</evidence>
<dbReference type="Gene3D" id="2.170.270.10">
    <property type="entry name" value="SET domain"/>
    <property type="match status" value="1"/>
</dbReference>
<dbReference type="PANTHER" id="PTHR22884">
    <property type="entry name" value="SET DOMAIN PROTEINS"/>
    <property type="match status" value="1"/>
</dbReference>
<dbReference type="SMART" id="SM00570">
    <property type="entry name" value="AWS"/>
    <property type="match status" value="1"/>
</dbReference>
<dbReference type="InterPro" id="IPR001214">
    <property type="entry name" value="SET_dom"/>
</dbReference>
<evidence type="ECO:0000256" key="1">
    <source>
        <dbReference type="ARBA" id="ARBA00003901"/>
    </source>
</evidence>
<dbReference type="SMART" id="SM00508">
    <property type="entry name" value="PostSET"/>
    <property type="match status" value="1"/>
</dbReference>
<feature type="region of interest" description="Disordered" evidence="16">
    <location>
        <begin position="953"/>
        <end position="1014"/>
    </location>
</feature>
<dbReference type="InterPro" id="IPR013257">
    <property type="entry name" value="SRI"/>
</dbReference>
<dbReference type="CDD" id="cd00201">
    <property type="entry name" value="WW"/>
    <property type="match status" value="1"/>
</dbReference>
<feature type="region of interest" description="Disordered" evidence="16">
    <location>
        <begin position="1"/>
        <end position="94"/>
    </location>
</feature>
<feature type="compositionally biased region" description="Basic and acidic residues" evidence="16">
    <location>
        <begin position="788"/>
        <end position="804"/>
    </location>
</feature>
<dbReference type="InterPro" id="IPR036020">
    <property type="entry name" value="WW_dom_sf"/>
</dbReference>
<name>A0A6A6H2B4_VIRVR</name>
<dbReference type="InterPro" id="IPR001202">
    <property type="entry name" value="WW_dom"/>
</dbReference>
<dbReference type="SUPFAM" id="SSF51045">
    <property type="entry name" value="WW domain"/>
    <property type="match status" value="1"/>
</dbReference>
<feature type="region of interest" description="Disordered" evidence="16">
    <location>
        <begin position="630"/>
        <end position="705"/>
    </location>
</feature>
<dbReference type="PROSITE" id="PS50280">
    <property type="entry name" value="SET"/>
    <property type="match status" value="1"/>
</dbReference>
<evidence type="ECO:0000256" key="8">
    <source>
        <dbReference type="ARBA" id="ARBA00022603"/>
    </source>
</evidence>
<accession>A0A6A6H2B4</accession>
<dbReference type="SMART" id="SM00317">
    <property type="entry name" value="SET"/>
    <property type="match status" value="1"/>
</dbReference>
<evidence type="ECO:0000256" key="6">
    <source>
        <dbReference type="ARBA" id="ARBA00022454"/>
    </source>
</evidence>
<evidence type="ECO:0000256" key="16">
    <source>
        <dbReference type="SAM" id="MobiDB-lite"/>
    </source>
</evidence>
<dbReference type="EC" id="2.1.1.359" evidence="4"/>
<dbReference type="CDD" id="cd19172">
    <property type="entry name" value="SET_SETD2"/>
    <property type="match status" value="1"/>
</dbReference>
<evidence type="ECO:0000256" key="5">
    <source>
        <dbReference type="ARBA" id="ARBA00018028"/>
    </source>
</evidence>
<evidence type="ECO:0000259" key="18">
    <source>
        <dbReference type="PROSITE" id="PS50280"/>
    </source>
</evidence>
<feature type="compositionally biased region" description="Polar residues" evidence="16">
    <location>
        <begin position="65"/>
        <end position="78"/>
    </location>
</feature>
<dbReference type="Proteomes" id="UP000800092">
    <property type="component" value="Unassembled WGS sequence"/>
</dbReference>
<comment type="function">
    <text evidence="1">Histone methyltransferase that trimethylates histone H3 'Lys-36' forming H3K36me3. Involved in transcription elongation as well as in transcription repression.</text>
</comment>
<dbReference type="InterPro" id="IPR006560">
    <property type="entry name" value="AWS_dom"/>
</dbReference>
<keyword evidence="12" id="KW-0804">Transcription</keyword>
<dbReference type="InterPro" id="IPR050777">
    <property type="entry name" value="SET2_Histone-Lys_MeTrsfase"/>
</dbReference>
<feature type="region of interest" description="Disordered" evidence="16">
    <location>
        <begin position="532"/>
        <end position="617"/>
    </location>
</feature>
<evidence type="ECO:0000256" key="9">
    <source>
        <dbReference type="ARBA" id="ARBA00022679"/>
    </source>
</evidence>
<keyword evidence="6" id="KW-0158">Chromosome</keyword>
<evidence type="ECO:0000256" key="14">
    <source>
        <dbReference type="ARBA" id="ARBA00030091"/>
    </source>
</evidence>
<feature type="compositionally biased region" description="Basic and acidic residues" evidence="16">
    <location>
        <begin position="532"/>
        <end position="557"/>
    </location>
</feature>
<feature type="domain" description="AWS" evidence="20">
    <location>
        <begin position="150"/>
        <end position="205"/>
    </location>
</feature>
<dbReference type="PROSITE" id="PS50868">
    <property type="entry name" value="POST_SET"/>
    <property type="match status" value="1"/>
</dbReference>
<evidence type="ECO:0000256" key="13">
    <source>
        <dbReference type="ARBA" id="ARBA00023242"/>
    </source>
</evidence>
<feature type="compositionally biased region" description="Basic and acidic residues" evidence="16">
    <location>
        <begin position="1"/>
        <end position="24"/>
    </location>
</feature>
<evidence type="ECO:0000256" key="3">
    <source>
        <dbReference type="ARBA" id="ARBA00004286"/>
    </source>
</evidence>
<dbReference type="InterPro" id="IPR003616">
    <property type="entry name" value="Post-SET_dom"/>
</dbReference>
<feature type="compositionally biased region" description="Basic and acidic residues" evidence="16">
    <location>
        <begin position="683"/>
        <end position="705"/>
    </location>
</feature>
<proteinExistence type="predicted"/>
<organism evidence="21 22">
    <name type="scientific">Viridothelium virens</name>
    <name type="common">Speckled blister lichen</name>
    <name type="synonym">Trypethelium virens</name>
    <dbReference type="NCBI Taxonomy" id="1048519"/>
    <lineage>
        <taxon>Eukaryota</taxon>
        <taxon>Fungi</taxon>
        <taxon>Dikarya</taxon>
        <taxon>Ascomycota</taxon>
        <taxon>Pezizomycotina</taxon>
        <taxon>Dothideomycetes</taxon>
        <taxon>Dothideomycetes incertae sedis</taxon>
        <taxon>Trypetheliales</taxon>
        <taxon>Trypetheliaceae</taxon>
        <taxon>Viridothelium</taxon>
    </lineage>
</organism>
<evidence type="ECO:0000259" key="20">
    <source>
        <dbReference type="PROSITE" id="PS51215"/>
    </source>
</evidence>
<dbReference type="OrthoDB" id="422362at2759"/>
<dbReference type="GO" id="GO:0005634">
    <property type="term" value="C:nucleus"/>
    <property type="evidence" value="ECO:0007669"/>
    <property type="project" value="UniProtKB-SubCell"/>
</dbReference>
<feature type="compositionally biased region" description="Pro residues" evidence="16">
    <location>
        <begin position="887"/>
        <end position="900"/>
    </location>
</feature>
<dbReference type="PROSITE" id="PS01159">
    <property type="entry name" value="WW_DOMAIN_1"/>
    <property type="match status" value="1"/>
</dbReference>
<dbReference type="AlphaFoldDB" id="A0A6A6H2B4"/>
<evidence type="ECO:0000259" key="19">
    <source>
        <dbReference type="PROSITE" id="PS50868"/>
    </source>
</evidence>
<feature type="domain" description="SET" evidence="18">
    <location>
        <begin position="207"/>
        <end position="324"/>
    </location>
</feature>
<keyword evidence="13" id="KW-0539">Nucleus</keyword>
<keyword evidence="7" id="KW-0678">Repressor</keyword>
<dbReference type="PROSITE" id="PS51568">
    <property type="entry name" value="SAM_MT43_SET2_1"/>
    <property type="match status" value="1"/>
</dbReference>
<dbReference type="GO" id="GO:0140955">
    <property type="term" value="F:histone H3K36 trimethyltransferase activity"/>
    <property type="evidence" value="ECO:0007669"/>
    <property type="project" value="UniProtKB-EC"/>
</dbReference>
<feature type="compositionally biased region" description="Polar residues" evidence="16">
    <location>
        <begin position="999"/>
        <end position="1014"/>
    </location>
</feature>
<keyword evidence="10" id="KW-0949">S-adenosyl-L-methionine</keyword>
<feature type="compositionally biased region" description="Acidic residues" evidence="16">
    <location>
        <begin position="901"/>
        <end position="912"/>
    </location>
</feature>
<comment type="subcellular location">
    <subcellularLocation>
        <location evidence="3">Chromosome</location>
    </subcellularLocation>
    <subcellularLocation>
        <location evidence="2">Nucleus</location>
    </subcellularLocation>
</comment>
<feature type="region of interest" description="Disordered" evidence="16">
    <location>
        <begin position="781"/>
        <end position="923"/>
    </location>
</feature>
<evidence type="ECO:0000256" key="15">
    <source>
        <dbReference type="ARBA" id="ARBA00047545"/>
    </source>
</evidence>
<dbReference type="FunFam" id="2.170.270.10:FF:000033">
    <property type="entry name" value="Histone-lysine N-methyltransferase"/>
    <property type="match status" value="1"/>
</dbReference>
<reference evidence="21" key="1">
    <citation type="journal article" date="2020" name="Stud. Mycol.">
        <title>101 Dothideomycetes genomes: a test case for predicting lifestyles and emergence of pathogens.</title>
        <authorList>
            <person name="Haridas S."/>
            <person name="Albert R."/>
            <person name="Binder M."/>
            <person name="Bloem J."/>
            <person name="Labutti K."/>
            <person name="Salamov A."/>
            <person name="Andreopoulos B."/>
            <person name="Baker S."/>
            <person name="Barry K."/>
            <person name="Bills G."/>
            <person name="Bluhm B."/>
            <person name="Cannon C."/>
            <person name="Castanera R."/>
            <person name="Culley D."/>
            <person name="Daum C."/>
            <person name="Ezra D."/>
            <person name="Gonzalez J."/>
            <person name="Henrissat B."/>
            <person name="Kuo A."/>
            <person name="Liang C."/>
            <person name="Lipzen A."/>
            <person name="Lutzoni F."/>
            <person name="Magnuson J."/>
            <person name="Mondo S."/>
            <person name="Nolan M."/>
            <person name="Ohm R."/>
            <person name="Pangilinan J."/>
            <person name="Park H.-J."/>
            <person name="Ramirez L."/>
            <person name="Alfaro M."/>
            <person name="Sun H."/>
            <person name="Tritt A."/>
            <person name="Yoshinaga Y."/>
            <person name="Zwiers L.-H."/>
            <person name="Turgeon B."/>
            <person name="Goodwin S."/>
            <person name="Spatafora J."/>
            <person name="Crous P."/>
            <person name="Grigoriev I."/>
        </authorList>
    </citation>
    <scope>NUCLEOTIDE SEQUENCE</scope>
    <source>
        <strain evidence="21">Tuck. ex Michener</strain>
    </source>
</reference>
<feature type="compositionally biased region" description="Pro residues" evidence="16">
    <location>
        <begin position="640"/>
        <end position="651"/>
    </location>
</feature>
<feature type="compositionally biased region" description="Polar residues" evidence="16">
    <location>
        <begin position="656"/>
        <end position="678"/>
    </location>
</feature>
<dbReference type="GO" id="GO:0006355">
    <property type="term" value="P:regulation of DNA-templated transcription"/>
    <property type="evidence" value="ECO:0007669"/>
    <property type="project" value="InterPro"/>
</dbReference>
<dbReference type="Pfam" id="PF17907">
    <property type="entry name" value="AWS"/>
    <property type="match status" value="1"/>
</dbReference>
<feature type="domain" description="WW" evidence="17">
    <location>
        <begin position="604"/>
        <end position="637"/>
    </location>
</feature>
<dbReference type="Pfam" id="PF00856">
    <property type="entry name" value="SET"/>
    <property type="match status" value="1"/>
</dbReference>
<keyword evidence="8" id="KW-0489">Methyltransferase</keyword>
<comment type="catalytic activity">
    <reaction evidence="15">
        <text>L-lysyl(36)-[histone H3] + 3 S-adenosyl-L-methionine = N(6),N(6),N(6)-trimethyl-L-lysyl(36)-[histone H3] + 3 S-adenosyl-L-homocysteine + 3 H(+)</text>
        <dbReference type="Rhea" id="RHEA:60324"/>
        <dbReference type="Rhea" id="RHEA-COMP:9785"/>
        <dbReference type="Rhea" id="RHEA-COMP:15536"/>
        <dbReference type="ChEBI" id="CHEBI:15378"/>
        <dbReference type="ChEBI" id="CHEBI:29969"/>
        <dbReference type="ChEBI" id="CHEBI:57856"/>
        <dbReference type="ChEBI" id="CHEBI:59789"/>
        <dbReference type="ChEBI" id="CHEBI:61961"/>
        <dbReference type="EC" id="2.1.1.359"/>
    </reaction>
</comment>
<evidence type="ECO:0000259" key="17">
    <source>
        <dbReference type="PROSITE" id="PS50020"/>
    </source>
</evidence>
<protein>
    <recommendedName>
        <fullName evidence="5">Histone-lysine N-methyltransferase, H3 lysine-36 specific</fullName>
        <ecNumber evidence="4">2.1.1.359</ecNumber>
    </recommendedName>
    <alternativeName>
        <fullName evidence="14">SET domain-containing protein 2</fullName>
    </alternativeName>
</protein>
<dbReference type="GO" id="GO:0032259">
    <property type="term" value="P:methylation"/>
    <property type="evidence" value="ECO:0007669"/>
    <property type="project" value="UniProtKB-KW"/>
</dbReference>
<dbReference type="InterPro" id="IPR025788">
    <property type="entry name" value="Set2_fungi"/>
</dbReference>
<dbReference type="Pfam" id="PF08711">
    <property type="entry name" value="Med26"/>
    <property type="match status" value="1"/>
</dbReference>
<dbReference type="SUPFAM" id="SSF82199">
    <property type="entry name" value="SET domain"/>
    <property type="match status" value="1"/>
</dbReference>
<feature type="domain" description="Post-SET" evidence="19">
    <location>
        <begin position="331"/>
        <end position="347"/>
    </location>
</feature>
<dbReference type="Gene3D" id="2.20.70.10">
    <property type="match status" value="1"/>
</dbReference>
<evidence type="ECO:0000313" key="22">
    <source>
        <dbReference type="Proteomes" id="UP000800092"/>
    </source>
</evidence>
<feature type="compositionally biased region" description="Polar residues" evidence="16">
    <location>
        <begin position="35"/>
        <end position="50"/>
    </location>
</feature>
<dbReference type="SMART" id="SM00456">
    <property type="entry name" value="WW"/>
    <property type="match status" value="1"/>
</dbReference>
<evidence type="ECO:0000256" key="11">
    <source>
        <dbReference type="ARBA" id="ARBA00023015"/>
    </source>
</evidence>
<keyword evidence="11" id="KW-0805">Transcription regulation</keyword>
<dbReference type="GO" id="GO:0005694">
    <property type="term" value="C:chromosome"/>
    <property type="evidence" value="ECO:0007669"/>
    <property type="project" value="UniProtKB-SubCell"/>
</dbReference>
<dbReference type="Gene3D" id="1.10.1740.100">
    <property type="entry name" value="Set2, Rpb1 interacting domain"/>
    <property type="match status" value="1"/>
</dbReference>
<keyword evidence="9" id="KW-0808">Transferase</keyword>
<evidence type="ECO:0000256" key="10">
    <source>
        <dbReference type="ARBA" id="ARBA00022691"/>
    </source>
</evidence>
<feature type="compositionally biased region" description="Polar residues" evidence="16">
    <location>
        <begin position="966"/>
        <end position="981"/>
    </location>
</feature>
<dbReference type="InterPro" id="IPR044437">
    <property type="entry name" value="SETD2/Set2_SET"/>
</dbReference>
<feature type="compositionally biased region" description="Low complexity" evidence="16">
    <location>
        <begin position="567"/>
        <end position="588"/>
    </location>
</feature>
<evidence type="ECO:0000256" key="4">
    <source>
        <dbReference type="ARBA" id="ARBA00012178"/>
    </source>
</evidence>
<dbReference type="EMBL" id="ML991819">
    <property type="protein sequence ID" value="KAF2232112.1"/>
    <property type="molecule type" value="Genomic_DNA"/>
</dbReference>
<evidence type="ECO:0000256" key="7">
    <source>
        <dbReference type="ARBA" id="ARBA00022491"/>
    </source>
</evidence>
<feature type="compositionally biased region" description="Acidic residues" evidence="16">
    <location>
        <begin position="822"/>
        <end position="836"/>
    </location>
</feature>
<dbReference type="InterPro" id="IPR038190">
    <property type="entry name" value="SRI_sf"/>
</dbReference>
<dbReference type="Pfam" id="PF08236">
    <property type="entry name" value="SRI"/>
    <property type="match status" value="1"/>
</dbReference>